<evidence type="ECO:0000256" key="2">
    <source>
        <dbReference type="SAM" id="SignalP"/>
    </source>
</evidence>
<reference evidence="3 4" key="1">
    <citation type="submission" date="2018-07" db="EMBL/GenBank/DDBJ databases">
        <title>Genome sequencing of oomycete isolates from Chile give support for New Zealand origin for Phytophthora kernoviae and make available the first Nothophytophthora sp. genome.</title>
        <authorList>
            <person name="Studholme D.J."/>
            <person name="Sanfuentes E."/>
            <person name="Panda P."/>
            <person name="Hill R."/>
            <person name="Sambles C."/>
            <person name="Grant M."/>
            <person name="Williams N.M."/>
            <person name="Mcdougal R.L."/>
        </authorList>
    </citation>
    <scope>NUCLEOTIDE SEQUENCE [LARGE SCALE GENOMIC DNA]</scope>
    <source>
        <strain evidence="3">Chile7</strain>
    </source>
</reference>
<name>A0A421G4E8_9STRA</name>
<evidence type="ECO:0000256" key="1">
    <source>
        <dbReference type="SAM" id="MobiDB-lite"/>
    </source>
</evidence>
<feature type="chain" id="PRO_5019576102" description="RxLR effector protein" evidence="2">
    <location>
        <begin position="25"/>
        <end position="178"/>
    </location>
</feature>
<dbReference type="EMBL" id="MBAD02000776">
    <property type="protein sequence ID" value="RLN62925.1"/>
    <property type="molecule type" value="Genomic_DNA"/>
</dbReference>
<feature type="signal peptide" evidence="2">
    <location>
        <begin position="1"/>
        <end position="24"/>
    </location>
</feature>
<evidence type="ECO:0000313" key="3">
    <source>
        <dbReference type="EMBL" id="RLN62925.1"/>
    </source>
</evidence>
<evidence type="ECO:0000313" key="4">
    <source>
        <dbReference type="Proteomes" id="UP000284657"/>
    </source>
</evidence>
<comment type="caution">
    <text evidence="3">The sequence shown here is derived from an EMBL/GenBank/DDBJ whole genome shotgun (WGS) entry which is preliminary data.</text>
</comment>
<dbReference type="AlphaFoldDB" id="A0A421G4E8"/>
<proteinExistence type="predicted"/>
<gene>
    <name evidence="3" type="ORF">BBJ29_010086</name>
</gene>
<dbReference type="Proteomes" id="UP000284657">
    <property type="component" value="Unassembled WGS sequence"/>
</dbReference>
<evidence type="ECO:0008006" key="5">
    <source>
        <dbReference type="Google" id="ProtNLM"/>
    </source>
</evidence>
<sequence>MLISVDSCVMMWTMLLSKVDSVHSASVINGNGNDDGNRFLRTSKAIEDDDDDSKEDLEDDTEDGSEDEERSFMDIFKNLPFNKLDDIDDFKNAPLSKLDDIAKDLANTNPAALKELKAQNVKSFMEIKELGWTPKSMAEKLDIAGKQARKTEDQLNNDPFYLLWLHYSKFWDAGRAKT</sequence>
<feature type="compositionally biased region" description="Acidic residues" evidence="1">
    <location>
        <begin position="47"/>
        <end position="69"/>
    </location>
</feature>
<feature type="region of interest" description="Disordered" evidence="1">
    <location>
        <begin position="44"/>
        <end position="69"/>
    </location>
</feature>
<keyword evidence="2" id="KW-0732">Signal</keyword>
<organism evidence="3 4">
    <name type="scientific">Phytophthora kernoviae</name>
    <dbReference type="NCBI Taxonomy" id="325452"/>
    <lineage>
        <taxon>Eukaryota</taxon>
        <taxon>Sar</taxon>
        <taxon>Stramenopiles</taxon>
        <taxon>Oomycota</taxon>
        <taxon>Peronosporomycetes</taxon>
        <taxon>Peronosporales</taxon>
        <taxon>Peronosporaceae</taxon>
        <taxon>Phytophthora</taxon>
    </lineage>
</organism>
<accession>A0A421G4E8</accession>
<protein>
    <recommendedName>
        <fullName evidence="5">RxLR effector protein</fullName>
    </recommendedName>
</protein>